<dbReference type="GO" id="GO:0003677">
    <property type="term" value="F:DNA binding"/>
    <property type="evidence" value="ECO:0007669"/>
    <property type="project" value="InterPro"/>
</dbReference>
<dbReference type="SUPFAM" id="SSF141259">
    <property type="entry name" value="CarD-like"/>
    <property type="match status" value="1"/>
</dbReference>
<dbReference type="InterPro" id="IPR048635">
    <property type="entry name" value="MFD_D3"/>
</dbReference>
<protein>
    <recommendedName>
        <fullName evidence="3">CarD-like/TRCF RNAP-interacting domain-containing protein</fullName>
    </recommendedName>
</protein>
<dbReference type="GO" id="GO:0009380">
    <property type="term" value="C:excinuclease repair complex"/>
    <property type="evidence" value="ECO:0007669"/>
    <property type="project" value="InterPro"/>
</dbReference>
<dbReference type="InterPro" id="IPR004807">
    <property type="entry name" value="UvrB"/>
</dbReference>
<feature type="non-terminal residue" evidence="4">
    <location>
        <position position="1"/>
    </location>
</feature>
<reference evidence="4" key="1">
    <citation type="journal article" date="2020" name="mSystems">
        <title>Genome- and Community-Level Interaction Insights into Carbon Utilization and Element Cycling Functions of Hydrothermarchaeota in Hydrothermal Sediment.</title>
        <authorList>
            <person name="Zhou Z."/>
            <person name="Liu Y."/>
            <person name="Xu W."/>
            <person name="Pan J."/>
            <person name="Luo Z.H."/>
            <person name="Li M."/>
        </authorList>
    </citation>
    <scope>NUCLEOTIDE SEQUENCE [LARGE SCALE GENOMIC DNA]</scope>
    <source>
        <strain evidence="4">HyVt-329</strain>
    </source>
</reference>
<evidence type="ECO:0000259" key="3">
    <source>
        <dbReference type="SMART" id="SM01058"/>
    </source>
</evidence>
<evidence type="ECO:0000256" key="2">
    <source>
        <dbReference type="ARBA" id="ARBA00022840"/>
    </source>
</evidence>
<evidence type="ECO:0000313" key="4">
    <source>
        <dbReference type="EMBL" id="HDZ49715.1"/>
    </source>
</evidence>
<dbReference type="GO" id="GO:0016887">
    <property type="term" value="F:ATP hydrolysis activity"/>
    <property type="evidence" value="ECO:0007669"/>
    <property type="project" value="InterPro"/>
</dbReference>
<dbReference type="Gene3D" id="2.40.10.170">
    <property type="match status" value="1"/>
</dbReference>
<dbReference type="InterPro" id="IPR027417">
    <property type="entry name" value="P-loop_NTPase"/>
</dbReference>
<gene>
    <name evidence="4" type="ORF">ENH69_00665</name>
</gene>
<dbReference type="SMART" id="SM01058">
    <property type="entry name" value="CarD_TRCF"/>
    <property type="match status" value="1"/>
</dbReference>
<dbReference type="AlphaFoldDB" id="A0A7C1MAW1"/>
<dbReference type="PANTHER" id="PTHR24029:SF1">
    <property type="entry name" value="TRANSCRIPTION-REPAIR-COUPLING FACTOR"/>
    <property type="match status" value="1"/>
</dbReference>
<dbReference type="GO" id="GO:0005524">
    <property type="term" value="F:ATP binding"/>
    <property type="evidence" value="ECO:0007669"/>
    <property type="project" value="UniProtKB-KW"/>
</dbReference>
<dbReference type="Pfam" id="PF02559">
    <property type="entry name" value="CarD_TRCF_RID"/>
    <property type="match status" value="1"/>
</dbReference>
<dbReference type="GO" id="GO:0006289">
    <property type="term" value="P:nucleotide-excision repair"/>
    <property type="evidence" value="ECO:0007669"/>
    <property type="project" value="InterPro"/>
</dbReference>
<keyword evidence="1" id="KW-0547">Nucleotide-binding</keyword>
<organism evidence="4">
    <name type="scientific">Aerophobetes bacterium</name>
    <dbReference type="NCBI Taxonomy" id="2030807"/>
    <lineage>
        <taxon>Bacteria</taxon>
        <taxon>Candidatus Aerophobota</taxon>
    </lineage>
</organism>
<feature type="domain" description="CarD-like/TRCF RNAP-interacting" evidence="3">
    <location>
        <begin position="387"/>
        <end position="484"/>
    </location>
</feature>
<dbReference type="SUPFAM" id="SSF52540">
    <property type="entry name" value="P-loop containing nucleoside triphosphate hydrolases"/>
    <property type="match status" value="2"/>
</dbReference>
<dbReference type="Pfam" id="PF17757">
    <property type="entry name" value="UvrB_inter"/>
    <property type="match status" value="1"/>
</dbReference>
<name>A0A7C1MAW1_UNCAE</name>
<dbReference type="InterPro" id="IPR003711">
    <property type="entry name" value="CarD-like/TRCF_RID"/>
</dbReference>
<proteinExistence type="predicted"/>
<dbReference type="Proteomes" id="UP000885667">
    <property type="component" value="Unassembled WGS sequence"/>
</dbReference>
<dbReference type="Gene3D" id="3.40.50.300">
    <property type="entry name" value="P-loop containing nucleotide triphosphate hydrolases"/>
    <property type="match status" value="1"/>
</dbReference>
<dbReference type="Pfam" id="PF21132">
    <property type="entry name" value="MFD_D3"/>
    <property type="match status" value="1"/>
</dbReference>
<accession>A0A7C1MAW1</accession>
<dbReference type="Gene3D" id="3.30.2060.10">
    <property type="entry name" value="Penicillin-binding protein 1b domain"/>
    <property type="match status" value="1"/>
</dbReference>
<dbReference type="Gene3D" id="3.40.50.11140">
    <property type="match status" value="1"/>
</dbReference>
<dbReference type="InterPro" id="IPR041471">
    <property type="entry name" value="UvrB_inter"/>
</dbReference>
<sequence>ASYWIYGLTPEGKSYLVSLLREEVEGVFLFITPQDAQAENLYGDLCTFLYQKEKMFLLSSRRKGPEGTHLRILHQLRKEKNILIVASLTAIYQKVPSFSTFNKDIFCLRKGARTSRDTLLKSLAERGYESCPLVEELGQYAYRGGIIDFYSPLYFHPIRIEFLGEKIESIREFDPLTQSSVKKREKVLVSSRNEIFSTRKSGENLSPFFRVLPPSVIILDEPEGIERQMEEKNYQKAVTLKRFLKNANLCLSGFSGKVSWAMSKRPLSLSFSSLTSYQGHFDLLIEDIKSWIKNKYKIILLTPSPGQGQRLKELLQEKEIEAALKEKFFLVEDSSFLSIVIGDLRKGFIFKEAKQVFVTDEDIFKRYRERRQRWSSQEEKRIKRWTELKEEDYVVHIDYGVGKFKGIETLLVDRKKNDYFRVDYKGTDRLFIPVHQLDRLHKYIGSSDCPPPVYSLEGGRWRWTKQKVRKATRELASSLLRLYSICLLYTS</sequence>
<evidence type="ECO:0000256" key="1">
    <source>
        <dbReference type="ARBA" id="ARBA00022741"/>
    </source>
</evidence>
<keyword evidence="2" id="KW-0067">ATP-binding</keyword>
<dbReference type="InterPro" id="IPR036101">
    <property type="entry name" value="CarD-like/TRCF_RID_sf"/>
</dbReference>
<dbReference type="EMBL" id="DRFT01000048">
    <property type="protein sequence ID" value="HDZ49715.1"/>
    <property type="molecule type" value="Genomic_DNA"/>
</dbReference>
<dbReference type="PANTHER" id="PTHR24029">
    <property type="entry name" value="UVRABC SYSTEM PROTEIN B"/>
    <property type="match status" value="1"/>
</dbReference>
<feature type="non-terminal residue" evidence="4">
    <location>
        <position position="491"/>
    </location>
</feature>
<comment type="caution">
    <text evidence="4">The sequence shown here is derived from an EMBL/GenBank/DDBJ whole genome shotgun (WGS) entry which is preliminary data.</text>
</comment>